<dbReference type="PANTHER" id="PTHR35890:SF3">
    <property type="entry name" value="ECOTIN"/>
    <property type="match status" value="1"/>
</dbReference>
<feature type="chain" id="PRO_5020443231" evidence="2">
    <location>
        <begin position="25"/>
        <end position="169"/>
    </location>
</feature>
<comment type="similarity">
    <text evidence="1">Belongs to the protease inhibitor I11 (ecotin) family.</text>
</comment>
<evidence type="ECO:0000256" key="1">
    <source>
        <dbReference type="ARBA" id="ARBA00010558"/>
    </source>
</evidence>
<evidence type="ECO:0000256" key="2">
    <source>
        <dbReference type="SAM" id="SignalP"/>
    </source>
</evidence>
<dbReference type="InterPro" id="IPR005658">
    <property type="entry name" value="Prot_inh_ecotin"/>
</dbReference>
<feature type="signal peptide" evidence="2">
    <location>
        <begin position="1"/>
        <end position="24"/>
    </location>
</feature>
<dbReference type="SUPFAM" id="SSF49772">
    <property type="entry name" value="Ecotin, trypsin inhibitor"/>
    <property type="match status" value="1"/>
</dbReference>
<proteinExistence type="inferred from homology"/>
<dbReference type="GO" id="GO:0004867">
    <property type="term" value="F:serine-type endopeptidase inhibitor activity"/>
    <property type="evidence" value="ECO:0007669"/>
    <property type="project" value="InterPro"/>
</dbReference>
<dbReference type="AlphaFoldDB" id="A0A4R1F3U2"/>
<accession>A0A4R1F3U2</accession>
<name>A0A4R1F3U2_9GAMM</name>
<organism evidence="3 4">
    <name type="scientific">Cocleimonas flava</name>
    <dbReference type="NCBI Taxonomy" id="634765"/>
    <lineage>
        <taxon>Bacteria</taxon>
        <taxon>Pseudomonadati</taxon>
        <taxon>Pseudomonadota</taxon>
        <taxon>Gammaproteobacteria</taxon>
        <taxon>Thiotrichales</taxon>
        <taxon>Thiotrichaceae</taxon>
        <taxon>Cocleimonas</taxon>
    </lineage>
</organism>
<dbReference type="Gene3D" id="2.60.40.550">
    <property type="entry name" value="Ecotin"/>
    <property type="match status" value="1"/>
</dbReference>
<protein>
    <submittedName>
        <fullName evidence="3">Ecotin</fullName>
    </submittedName>
</protein>
<dbReference type="EMBL" id="SMFQ01000004">
    <property type="protein sequence ID" value="TCJ85091.1"/>
    <property type="molecule type" value="Genomic_DNA"/>
</dbReference>
<dbReference type="InterPro" id="IPR036198">
    <property type="entry name" value="Ecotin_sf"/>
</dbReference>
<keyword evidence="4" id="KW-1185">Reference proteome</keyword>
<dbReference type="PANTHER" id="PTHR35890">
    <property type="match status" value="1"/>
</dbReference>
<gene>
    <name evidence="3" type="ORF">EV695_3057</name>
</gene>
<dbReference type="RefSeq" id="WP_131906803.1">
    <property type="nucleotide sequence ID" value="NZ_BAAAFU010000001.1"/>
</dbReference>
<dbReference type="Pfam" id="PF03974">
    <property type="entry name" value="Ecotin"/>
    <property type="match status" value="1"/>
</dbReference>
<keyword evidence="2" id="KW-0732">Signal</keyword>
<evidence type="ECO:0000313" key="4">
    <source>
        <dbReference type="Proteomes" id="UP000294887"/>
    </source>
</evidence>
<comment type="caution">
    <text evidence="3">The sequence shown here is derived from an EMBL/GenBank/DDBJ whole genome shotgun (WGS) entry which is preliminary data.</text>
</comment>
<sequence length="169" mass="18720">MKNSLILSALIFISLMLTVSPAMSQDSSQNNTHKELKAFPAAAAGMERFVISLPHKERGEENAFKVELLPGKMMMTDGVNRVRLGTRIESRPLKGWGYTYYEVTGKDVGMSTMMGVPAGTQSLQTFVSGQPLTIDYNSRLPIVIYVPKGQLVKYRIWKADETFSPANQG</sequence>
<dbReference type="Proteomes" id="UP000294887">
    <property type="component" value="Unassembled WGS sequence"/>
</dbReference>
<dbReference type="OrthoDB" id="997196at2"/>
<reference evidence="3 4" key="1">
    <citation type="submission" date="2019-03" db="EMBL/GenBank/DDBJ databases">
        <title>Genomic Encyclopedia of Type Strains, Phase IV (KMG-IV): sequencing the most valuable type-strain genomes for metagenomic binning, comparative biology and taxonomic classification.</title>
        <authorList>
            <person name="Goeker M."/>
        </authorList>
    </citation>
    <scope>NUCLEOTIDE SEQUENCE [LARGE SCALE GENOMIC DNA]</scope>
    <source>
        <strain evidence="3 4">DSM 24830</strain>
    </source>
</reference>
<evidence type="ECO:0000313" key="3">
    <source>
        <dbReference type="EMBL" id="TCJ85091.1"/>
    </source>
</evidence>